<proteinExistence type="inferred from homology"/>
<reference evidence="10 11" key="1">
    <citation type="submission" date="2016-03" db="EMBL/GenBank/DDBJ databases">
        <title>Acetic acid bacteria sequencing.</title>
        <authorList>
            <person name="Brandt J."/>
            <person name="Jakob F."/>
            <person name="Vogel R.F."/>
        </authorList>
    </citation>
    <scope>NUCLEOTIDE SEQUENCE [LARGE SCALE GENOMIC DNA]</scope>
    <source>
        <strain evidence="10 11">NBRC 101099</strain>
    </source>
</reference>
<keyword evidence="5 8" id="KW-0658">Purine biosynthesis</keyword>
<feature type="binding site" evidence="8">
    <location>
        <begin position="412"/>
        <end position="414"/>
    </location>
    <ligand>
        <name>GTP</name>
        <dbReference type="ChEBI" id="CHEBI:37565"/>
    </ligand>
</feature>
<dbReference type="NCBIfam" id="NF002223">
    <property type="entry name" value="PRK01117.1"/>
    <property type="match status" value="1"/>
</dbReference>
<evidence type="ECO:0000256" key="2">
    <source>
        <dbReference type="ARBA" id="ARBA00022598"/>
    </source>
</evidence>
<feature type="binding site" description="in other chain" evidence="8">
    <location>
        <position position="238"/>
    </location>
    <ligand>
        <name>IMP</name>
        <dbReference type="ChEBI" id="CHEBI:58053"/>
        <note>ligand shared between dimeric partners</note>
    </ligand>
</feature>
<dbReference type="PANTHER" id="PTHR11846:SF0">
    <property type="entry name" value="ADENYLOSUCCINATE SYNTHETASE"/>
    <property type="match status" value="1"/>
</dbReference>
<dbReference type="AlphaFoldDB" id="A0A1U9KP23"/>
<protein>
    <recommendedName>
        <fullName evidence="8 9">Adenylosuccinate synthetase</fullName>
        <shortName evidence="8">AMPSase</shortName>
        <shortName evidence="8">AdSS</shortName>
        <ecNumber evidence="8 9">6.3.4.4</ecNumber>
    </recommendedName>
    <alternativeName>
        <fullName evidence="8">IMP--aspartate ligase</fullName>
    </alternativeName>
</protein>
<dbReference type="FunFam" id="3.90.170.10:FF:000001">
    <property type="entry name" value="Adenylosuccinate synthetase"/>
    <property type="match status" value="1"/>
</dbReference>
<dbReference type="CDD" id="cd03108">
    <property type="entry name" value="AdSS"/>
    <property type="match status" value="1"/>
</dbReference>
<dbReference type="GO" id="GO:0004019">
    <property type="term" value="F:adenylosuccinate synthase activity"/>
    <property type="evidence" value="ECO:0007669"/>
    <property type="project" value="UniProtKB-UniRule"/>
</dbReference>
<keyword evidence="11" id="KW-1185">Reference proteome</keyword>
<feature type="binding site" evidence="8">
    <location>
        <position position="13"/>
    </location>
    <ligand>
        <name>Mg(2+)</name>
        <dbReference type="ChEBI" id="CHEBI:18420"/>
    </ligand>
</feature>
<feature type="binding site" evidence="8">
    <location>
        <position position="40"/>
    </location>
    <ligand>
        <name>Mg(2+)</name>
        <dbReference type="ChEBI" id="CHEBI:18420"/>
    </ligand>
</feature>
<dbReference type="KEGG" id="nch:A0U93_05640"/>
<evidence type="ECO:0000256" key="6">
    <source>
        <dbReference type="ARBA" id="ARBA00022842"/>
    </source>
</evidence>
<dbReference type="InterPro" id="IPR027417">
    <property type="entry name" value="P-loop_NTPase"/>
</dbReference>
<comment type="catalytic activity">
    <reaction evidence="8 9">
        <text>IMP + L-aspartate + GTP = N(6)-(1,2-dicarboxyethyl)-AMP + GDP + phosphate + 2 H(+)</text>
        <dbReference type="Rhea" id="RHEA:15753"/>
        <dbReference type="ChEBI" id="CHEBI:15378"/>
        <dbReference type="ChEBI" id="CHEBI:29991"/>
        <dbReference type="ChEBI" id="CHEBI:37565"/>
        <dbReference type="ChEBI" id="CHEBI:43474"/>
        <dbReference type="ChEBI" id="CHEBI:57567"/>
        <dbReference type="ChEBI" id="CHEBI:58053"/>
        <dbReference type="ChEBI" id="CHEBI:58189"/>
        <dbReference type="EC" id="6.3.4.4"/>
    </reaction>
</comment>
<dbReference type="PROSITE" id="PS01266">
    <property type="entry name" value="ADENYLOSUCCIN_SYN_1"/>
    <property type="match status" value="1"/>
</dbReference>
<comment type="function">
    <text evidence="8">Plays an important role in the de novo pathway of purine nucleotide biosynthesis. Catalyzes the first committed step in the biosynthesis of AMP from IMP.</text>
</comment>
<comment type="similarity">
    <text evidence="8 9">Belongs to the adenylosuccinate synthetase family.</text>
</comment>
<dbReference type="GO" id="GO:0046040">
    <property type="term" value="P:IMP metabolic process"/>
    <property type="evidence" value="ECO:0007669"/>
    <property type="project" value="TreeGrafter"/>
</dbReference>
<accession>A0A1U9KP23</accession>
<dbReference type="Pfam" id="PF00709">
    <property type="entry name" value="Adenylsucc_synt"/>
    <property type="match status" value="1"/>
</dbReference>
<sequence length="429" mass="46327">MSNVTVIGTQWGDEGKGKIVDWLASRADIVVRFQGGHNAGHTLVVGDQVYKLSLLPSGLVRGKTGVIGNGVVVDPEALLAEIDRVSAQGLVVTPETLWVAENVPLILPIHVATDRAREAARGDRKIGTTGRGIGPAYEDKVARRAIRLCDLAEPETLDWKLDELLLHHNTLLAGLGAETFTKEALLAHLQRLAPRVLPFACSVWERLDEARRAGRRILFEGAQAVMLDVDHGTYPFVTSSNTIAAVAASGSGVGPNAIGFVLGIAKAYTTRVGEGPFPSELDDENGRRLGERGHEFGTVTGRARRCGWFDAALVRRAVKVGGVSGIALTKLDVLDGFDEVRICVGYTLDGEAISSFPSAPAAQERVQPIFETMDGWRETTAGARSWGELPAQAIKYVRRIEELIEAPVTLLSTSPERDDTILMRDPFED</sequence>
<comment type="pathway">
    <text evidence="8 9">Purine metabolism; AMP biosynthesis via de novo pathway; AMP from IMP: step 1/2.</text>
</comment>
<keyword evidence="2 8" id="KW-0436">Ligase</keyword>
<dbReference type="OrthoDB" id="9807553at2"/>
<feature type="active site" description="Proton acceptor" evidence="8">
    <location>
        <position position="13"/>
    </location>
</feature>
<dbReference type="RefSeq" id="WP_077806490.1">
    <property type="nucleotide sequence ID" value="NZ_BJXS01000009.1"/>
</dbReference>
<organism evidence="10 11">
    <name type="scientific">Neoasaia chiangmaiensis</name>
    <dbReference type="NCBI Taxonomy" id="320497"/>
    <lineage>
        <taxon>Bacteria</taxon>
        <taxon>Pseudomonadati</taxon>
        <taxon>Pseudomonadota</taxon>
        <taxon>Alphaproteobacteria</taxon>
        <taxon>Acetobacterales</taxon>
        <taxon>Acetobacteraceae</taxon>
        <taxon>Neoasaia</taxon>
    </lineage>
</organism>
<dbReference type="STRING" id="320497.A0U93_05640"/>
<keyword evidence="7 8" id="KW-0342">GTP-binding</keyword>
<feature type="active site" description="Proton donor" evidence="8">
    <location>
        <position position="41"/>
    </location>
</feature>
<feature type="binding site" description="in other chain" evidence="8">
    <location>
        <begin position="13"/>
        <end position="16"/>
    </location>
    <ligand>
        <name>IMP</name>
        <dbReference type="ChEBI" id="CHEBI:58053"/>
        <note>ligand shared between dimeric partners</note>
    </ligand>
</feature>
<dbReference type="Gene3D" id="1.10.300.10">
    <property type="entry name" value="Adenylosuccinate Synthetase, subunit A, domain 2"/>
    <property type="match status" value="1"/>
</dbReference>
<dbReference type="GO" id="GO:0005737">
    <property type="term" value="C:cytoplasm"/>
    <property type="evidence" value="ECO:0007669"/>
    <property type="project" value="UniProtKB-SubCell"/>
</dbReference>
<feature type="binding site" description="in other chain" evidence="8">
    <location>
        <position position="302"/>
    </location>
    <ligand>
        <name>IMP</name>
        <dbReference type="ChEBI" id="CHEBI:58053"/>
        <note>ligand shared between dimeric partners</note>
    </ligand>
</feature>
<feature type="binding site" description="in other chain" evidence="8">
    <location>
        <begin position="38"/>
        <end position="41"/>
    </location>
    <ligand>
        <name>IMP</name>
        <dbReference type="ChEBI" id="CHEBI:58053"/>
        <note>ligand shared between dimeric partners</note>
    </ligand>
</feature>
<dbReference type="InterPro" id="IPR042110">
    <property type="entry name" value="Adenylosuccinate_synth_dom2"/>
</dbReference>
<dbReference type="EC" id="6.3.4.4" evidence="8 9"/>
<dbReference type="HAMAP" id="MF_00011">
    <property type="entry name" value="Adenylosucc_synth"/>
    <property type="match status" value="1"/>
</dbReference>
<comment type="subcellular location">
    <subcellularLocation>
        <location evidence="8">Cytoplasm</location>
    </subcellularLocation>
</comment>
<keyword evidence="3 8" id="KW-0479">Metal-binding</keyword>
<comment type="cofactor">
    <cofactor evidence="8">
        <name>Mg(2+)</name>
        <dbReference type="ChEBI" id="CHEBI:18420"/>
    </cofactor>
    <text evidence="8">Binds 1 Mg(2+) ion per subunit.</text>
</comment>
<dbReference type="InterPro" id="IPR042109">
    <property type="entry name" value="Adenylosuccinate_synth_dom1"/>
</dbReference>
<evidence type="ECO:0000313" key="11">
    <source>
        <dbReference type="Proteomes" id="UP000188604"/>
    </source>
</evidence>
<gene>
    <name evidence="8" type="primary">purA</name>
    <name evidence="10" type="ORF">A0U93_05640</name>
</gene>
<dbReference type="EMBL" id="CP014691">
    <property type="protein sequence ID" value="AQS87503.1"/>
    <property type="molecule type" value="Genomic_DNA"/>
</dbReference>
<evidence type="ECO:0000256" key="7">
    <source>
        <dbReference type="ARBA" id="ARBA00023134"/>
    </source>
</evidence>
<feature type="binding site" evidence="8">
    <location>
        <begin position="330"/>
        <end position="332"/>
    </location>
    <ligand>
        <name>GTP</name>
        <dbReference type="ChEBI" id="CHEBI:37565"/>
    </ligand>
</feature>
<evidence type="ECO:0000256" key="3">
    <source>
        <dbReference type="ARBA" id="ARBA00022723"/>
    </source>
</evidence>
<keyword evidence="8" id="KW-0963">Cytoplasm</keyword>
<dbReference type="SMART" id="SM00788">
    <property type="entry name" value="Adenylsucc_synt"/>
    <property type="match status" value="1"/>
</dbReference>
<feature type="binding site" evidence="8">
    <location>
        <position position="304"/>
    </location>
    <ligand>
        <name>GTP</name>
        <dbReference type="ChEBI" id="CHEBI:37565"/>
    </ligand>
</feature>
<evidence type="ECO:0000256" key="4">
    <source>
        <dbReference type="ARBA" id="ARBA00022741"/>
    </source>
</evidence>
<dbReference type="SUPFAM" id="SSF52540">
    <property type="entry name" value="P-loop containing nucleoside triphosphate hydrolases"/>
    <property type="match status" value="1"/>
</dbReference>
<evidence type="ECO:0000256" key="1">
    <source>
        <dbReference type="ARBA" id="ARBA00011738"/>
    </source>
</evidence>
<dbReference type="NCBIfam" id="TIGR00184">
    <property type="entry name" value="purA"/>
    <property type="match status" value="1"/>
</dbReference>
<dbReference type="InterPro" id="IPR001114">
    <property type="entry name" value="Adenylosuccinate_synthetase"/>
</dbReference>
<dbReference type="PANTHER" id="PTHR11846">
    <property type="entry name" value="ADENYLOSUCCINATE SYNTHETASE"/>
    <property type="match status" value="1"/>
</dbReference>
<keyword evidence="4 8" id="KW-0547">Nucleotide-binding</keyword>
<feature type="binding site" evidence="8">
    <location>
        <position position="143"/>
    </location>
    <ligand>
        <name>IMP</name>
        <dbReference type="ChEBI" id="CHEBI:58053"/>
        <note>ligand shared between dimeric partners</note>
    </ligand>
</feature>
<evidence type="ECO:0000256" key="9">
    <source>
        <dbReference type="RuleBase" id="RU000520"/>
    </source>
</evidence>
<feature type="binding site" description="in other chain" evidence="8">
    <location>
        <position position="223"/>
    </location>
    <ligand>
        <name>IMP</name>
        <dbReference type="ChEBI" id="CHEBI:58053"/>
        <note>ligand shared between dimeric partners</note>
    </ligand>
</feature>
<dbReference type="PROSITE" id="PS00513">
    <property type="entry name" value="ADENYLOSUCCIN_SYN_2"/>
    <property type="match status" value="1"/>
</dbReference>
<evidence type="ECO:0000256" key="8">
    <source>
        <dbReference type="HAMAP-Rule" id="MF_00011"/>
    </source>
</evidence>
<dbReference type="Gene3D" id="3.40.440.10">
    <property type="entry name" value="Adenylosuccinate Synthetase, subunit A, domain 1"/>
    <property type="match status" value="1"/>
</dbReference>
<dbReference type="FunFam" id="1.10.300.10:FF:000001">
    <property type="entry name" value="Adenylosuccinate synthetase"/>
    <property type="match status" value="1"/>
</dbReference>
<dbReference type="GO" id="GO:0005525">
    <property type="term" value="F:GTP binding"/>
    <property type="evidence" value="ECO:0007669"/>
    <property type="project" value="UniProtKB-UniRule"/>
</dbReference>
<evidence type="ECO:0000313" key="10">
    <source>
        <dbReference type="EMBL" id="AQS87503.1"/>
    </source>
</evidence>
<feature type="binding site" description="in other chain" evidence="8">
    <location>
        <position position="129"/>
    </location>
    <ligand>
        <name>IMP</name>
        <dbReference type="ChEBI" id="CHEBI:58053"/>
        <note>ligand shared between dimeric partners</note>
    </ligand>
</feature>
<feature type="binding site" evidence="8">
    <location>
        <begin position="40"/>
        <end position="42"/>
    </location>
    <ligand>
        <name>GTP</name>
        <dbReference type="ChEBI" id="CHEBI:37565"/>
    </ligand>
</feature>
<dbReference type="GO" id="GO:0000287">
    <property type="term" value="F:magnesium ion binding"/>
    <property type="evidence" value="ECO:0007669"/>
    <property type="project" value="UniProtKB-UniRule"/>
</dbReference>
<dbReference type="UniPathway" id="UPA00075">
    <property type="reaction ID" value="UER00335"/>
</dbReference>
<dbReference type="InterPro" id="IPR042111">
    <property type="entry name" value="Adenylosuccinate_synth_dom3"/>
</dbReference>
<evidence type="ECO:0000256" key="5">
    <source>
        <dbReference type="ARBA" id="ARBA00022755"/>
    </source>
</evidence>
<dbReference type="GO" id="GO:0044208">
    <property type="term" value="P:'de novo' AMP biosynthetic process"/>
    <property type="evidence" value="ECO:0007669"/>
    <property type="project" value="UniProtKB-UniRule"/>
</dbReference>
<dbReference type="InterPro" id="IPR033128">
    <property type="entry name" value="Adenylosuccin_syn_Lys_AS"/>
</dbReference>
<keyword evidence="6 8" id="KW-0460">Magnesium</keyword>
<feature type="binding site" evidence="8">
    <location>
        <begin position="298"/>
        <end position="304"/>
    </location>
    <ligand>
        <name>substrate</name>
    </ligand>
</feature>
<dbReference type="InterPro" id="IPR018220">
    <property type="entry name" value="Adenylosuccin_syn_GTP-bd"/>
</dbReference>
<dbReference type="Gene3D" id="3.90.170.10">
    <property type="entry name" value="Adenylosuccinate Synthetase, subunit A, domain 3"/>
    <property type="match status" value="1"/>
</dbReference>
<dbReference type="Proteomes" id="UP000188604">
    <property type="component" value="Chromosome"/>
</dbReference>
<feature type="binding site" evidence="8">
    <location>
        <begin position="12"/>
        <end position="18"/>
    </location>
    <ligand>
        <name>GTP</name>
        <dbReference type="ChEBI" id="CHEBI:37565"/>
    </ligand>
</feature>
<name>A0A1U9KP23_9PROT</name>
<comment type="subunit">
    <text evidence="1 8">Homodimer.</text>
</comment>